<dbReference type="EMBL" id="MBTG01000012">
    <property type="protein sequence ID" value="OPH57746.1"/>
    <property type="molecule type" value="Genomic_DNA"/>
</dbReference>
<accession>A0A1V4HLI8</accession>
<dbReference type="STRING" id="1469647.BC351_04340"/>
<keyword evidence="2" id="KW-1185">Reference proteome</keyword>
<evidence type="ECO:0000313" key="1">
    <source>
        <dbReference type="EMBL" id="OPH57746.1"/>
    </source>
</evidence>
<dbReference type="AlphaFoldDB" id="A0A1V4HLI8"/>
<gene>
    <name evidence="1" type="ORF">BC351_04340</name>
</gene>
<protein>
    <submittedName>
        <fullName evidence="1">Uncharacterized protein</fullName>
    </submittedName>
</protein>
<organism evidence="1 2">
    <name type="scientific">Paenibacillus ferrarius</name>
    <dbReference type="NCBI Taxonomy" id="1469647"/>
    <lineage>
        <taxon>Bacteria</taxon>
        <taxon>Bacillati</taxon>
        <taxon>Bacillota</taxon>
        <taxon>Bacilli</taxon>
        <taxon>Bacillales</taxon>
        <taxon>Paenibacillaceae</taxon>
        <taxon>Paenibacillus</taxon>
    </lineage>
</organism>
<name>A0A1V4HLI8_9BACL</name>
<evidence type="ECO:0000313" key="2">
    <source>
        <dbReference type="Proteomes" id="UP000190626"/>
    </source>
</evidence>
<reference evidence="2" key="1">
    <citation type="submission" date="2016-07" db="EMBL/GenBank/DDBJ databases">
        <authorList>
            <person name="Florea S."/>
            <person name="Webb J.S."/>
            <person name="Jaromczyk J."/>
            <person name="Schardl C.L."/>
        </authorList>
    </citation>
    <scope>NUCLEOTIDE SEQUENCE [LARGE SCALE GENOMIC DNA]</scope>
    <source>
        <strain evidence="2">CY1</strain>
    </source>
</reference>
<proteinExistence type="predicted"/>
<comment type="caution">
    <text evidence="1">The sequence shown here is derived from an EMBL/GenBank/DDBJ whole genome shotgun (WGS) entry which is preliminary data.</text>
</comment>
<sequence>MKPAKDKVLIFGLNYERDDFVKELKGKFYKTSKGYDSYEIFDVEASFIFKIAIVVVEVFQFTHADPLIGFEQVFMDLVKDEVTITIGWDIWSGCFVTANDPKGGAWILQIGNYLDGQLNSL</sequence>
<dbReference type="Proteomes" id="UP000190626">
    <property type="component" value="Unassembled WGS sequence"/>
</dbReference>